<organism evidence="1 2">
    <name type="scientific">Colletotrichum incanum</name>
    <name type="common">Soybean anthracnose fungus</name>
    <dbReference type="NCBI Taxonomy" id="1573173"/>
    <lineage>
        <taxon>Eukaryota</taxon>
        <taxon>Fungi</taxon>
        <taxon>Dikarya</taxon>
        <taxon>Ascomycota</taxon>
        <taxon>Pezizomycotina</taxon>
        <taxon>Sordariomycetes</taxon>
        <taxon>Hypocreomycetidae</taxon>
        <taxon>Glomerellales</taxon>
        <taxon>Glomerellaceae</taxon>
        <taxon>Colletotrichum</taxon>
        <taxon>Colletotrichum spaethianum species complex</taxon>
    </lineage>
</organism>
<comment type="caution">
    <text evidence="1">The sequence shown here is derived from an EMBL/GenBank/DDBJ whole genome shotgun (WGS) entry which is preliminary data.</text>
</comment>
<sequence length="73" mass="7874">MGSYGIINDILRASLRYSVISVKVNQYTWKDKNFPSERASVSSSAGAGRHEALLLSGPLGSIYTALTPGKICR</sequence>
<gene>
    <name evidence="1" type="ORF">CI238_12975</name>
</gene>
<evidence type="ECO:0000313" key="1">
    <source>
        <dbReference type="EMBL" id="KZL83922.1"/>
    </source>
</evidence>
<dbReference type="AlphaFoldDB" id="A0A161Y3C6"/>
<name>A0A161Y3C6_COLIC</name>
<proteinExistence type="predicted"/>
<evidence type="ECO:0000313" key="2">
    <source>
        <dbReference type="Proteomes" id="UP000076584"/>
    </source>
</evidence>
<dbReference type="EMBL" id="LFIW01001024">
    <property type="protein sequence ID" value="KZL83922.1"/>
    <property type="molecule type" value="Genomic_DNA"/>
</dbReference>
<dbReference type="Proteomes" id="UP000076584">
    <property type="component" value="Unassembled WGS sequence"/>
</dbReference>
<accession>A0A161Y3C6</accession>
<keyword evidence="2" id="KW-1185">Reference proteome</keyword>
<protein>
    <submittedName>
        <fullName evidence="1">Uncharacterized protein</fullName>
    </submittedName>
</protein>
<reference evidence="1 2" key="1">
    <citation type="submission" date="2015-06" db="EMBL/GenBank/DDBJ databases">
        <title>Survival trade-offs in plant roots during colonization by closely related pathogenic and mutualistic fungi.</title>
        <authorList>
            <person name="Hacquard S."/>
            <person name="Kracher B."/>
            <person name="Hiruma K."/>
            <person name="Weinman A."/>
            <person name="Muench P."/>
            <person name="Garrido Oter R."/>
            <person name="Ver Loren van Themaat E."/>
            <person name="Dallerey J.-F."/>
            <person name="Damm U."/>
            <person name="Henrissat B."/>
            <person name="Lespinet O."/>
            <person name="Thon M."/>
            <person name="Kemen E."/>
            <person name="McHardy A.C."/>
            <person name="Schulze-Lefert P."/>
            <person name="O'Connell R.J."/>
        </authorList>
    </citation>
    <scope>NUCLEOTIDE SEQUENCE [LARGE SCALE GENOMIC DNA]</scope>
    <source>
        <strain evidence="1 2">MAFF 238704</strain>
    </source>
</reference>